<evidence type="ECO:0000256" key="6">
    <source>
        <dbReference type="ARBA" id="ARBA00022884"/>
    </source>
</evidence>
<evidence type="ECO:0000313" key="10">
    <source>
        <dbReference type="EMBL" id="SJZ35316.1"/>
    </source>
</evidence>
<keyword evidence="3 7" id="KW-0489">Methyltransferase</keyword>
<dbReference type="InterPro" id="IPR029063">
    <property type="entry name" value="SAM-dependent_MTases_sf"/>
</dbReference>
<dbReference type="Gene3D" id="3.40.50.150">
    <property type="entry name" value="Vaccinia Virus protein VP39"/>
    <property type="match status" value="1"/>
</dbReference>
<feature type="binding site" evidence="7 8">
    <location>
        <position position="102"/>
    </location>
    <ligand>
        <name>S-adenosyl-L-methionine</name>
        <dbReference type="ChEBI" id="CHEBI:59789"/>
    </ligand>
</feature>
<comment type="catalytic activity">
    <reaction evidence="7">
        <text>adenosine(1518)/adenosine(1519) in 16S rRNA + 4 S-adenosyl-L-methionine = N(6)-dimethyladenosine(1518)/N(6)-dimethyladenosine(1519) in 16S rRNA + 4 S-adenosyl-L-homocysteine + 4 H(+)</text>
        <dbReference type="Rhea" id="RHEA:19609"/>
        <dbReference type="Rhea" id="RHEA-COMP:10232"/>
        <dbReference type="Rhea" id="RHEA-COMP:10233"/>
        <dbReference type="ChEBI" id="CHEBI:15378"/>
        <dbReference type="ChEBI" id="CHEBI:57856"/>
        <dbReference type="ChEBI" id="CHEBI:59789"/>
        <dbReference type="ChEBI" id="CHEBI:74411"/>
        <dbReference type="ChEBI" id="CHEBI:74493"/>
        <dbReference type="EC" id="2.1.1.182"/>
    </reaction>
</comment>
<keyword evidence="4 7" id="KW-0808">Transferase</keyword>
<dbReference type="PANTHER" id="PTHR11727:SF7">
    <property type="entry name" value="DIMETHYLADENOSINE TRANSFERASE-RELATED"/>
    <property type="match status" value="1"/>
</dbReference>
<dbReference type="SMART" id="SM00650">
    <property type="entry name" value="rADc"/>
    <property type="match status" value="1"/>
</dbReference>
<dbReference type="SUPFAM" id="SSF53335">
    <property type="entry name" value="S-adenosyl-L-methionine-dependent methyltransferases"/>
    <property type="match status" value="1"/>
</dbReference>
<evidence type="ECO:0000256" key="8">
    <source>
        <dbReference type="PROSITE-ProRule" id="PRU01026"/>
    </source>
</evidence>
<keyword evidence="5 7" id="KW-0949">S-adenosyl-L-methionine</keyword>
<feature type="binding site" evidence="7 8">
    <location>
        <position position="56"/>
    </location>
    <ligand>
        <name>S-adenosyl-L-methionine</name>
        <dbReference type="ChEBI" id="CHEBI:59789"/>
    </ligand>
</feature>
<dbReference type="EC" id="2.1.1.182" evidence="7"/>
<feature type="binding site" evidence="7 8">
    <location>
        <position position="127"/>
    </location>
    <ligand>
        <name>S-adenosyl-L-methionine</name>
        <dbReference type="ChEBI" id="CHEBI:59789"/>
    </ligand>
</feature>
<dbReference type="InterPro" id="IPR011530">
    <property type="entry name" value="rRNA_adenine_dimethylase"/>
</dbReference>
<dbReference type="OrthoDB" id="9814755at2"/>
<dbReference type="EMBL" id="FUWW01000002">
    <property type="protein sequence ID" value="SJZ35316.1"/>
    <property type="molecule type" value="Genomic_DNA"/>
</dbReference>
<evidence type="ECO:0000256" key="2">
    <source>
        <dbReference type="ARBA" id="ARBA00022552"/>
    </source>
</evidence>
<organism evidence="10 11">
    <name type="scientific">Eubacterium coprostanoligenes</name>
    <dbReference type="NCBI Taxonomy" id="290054"/>
    <lineage>
        <taxon>Bacteria</taxon>
        <taxon>Bacillati</taxon>
        <taxon>Bacillota</taxon>
        <taxon>Clostridia</taxon>
        <taxon>Eubacteriales</taxon>
        <taxon>Eubacteriaceae</taxon>
        <taxon>Eubacterium</taxon>
    </lineage>
</organism>
<sequence>MDYNLCDYNTVKKILSAHGFNFSKALGQNFIIDDSVCPTMAEMLKADEKTGVLEVGPGVGVLTKELCKRAGKVVSVELDERLYPVLEQTLADYDNFELVKGDVMKIDLKQLIAEKFADCKTVKVCANLPYYITSPVIMMLLQSRLPVSEIEVMVQQEAAERLCAPIGSREAGAVSVAVNYYGESEILFNVGRECFMPSPKVDSSVIKIIVRDEPEFEVKNEKQFFSLVKSAFAQRRKTLVNSLSNSLGKSKADVTNALAQLGLASTVRAENLKMEDLVNLTDLLFG</sequence>
<dbReference type="NCBIfam" id="TIGR00755">
    <property type="entry name" value="ksgA"/>
    <property type="match status" value="1"/>
</dbReference>
<comment type="subcellular location">
    <subcellularLocation>
        <location evidence="7">Cytoplasm</location>
    </subcellularLocation>
</comment>
<dbReference type="Gene3D" id="1.10.8.100">
    <property type="entry name" value="Ribosomal RNA adenine dimethylase-like, domain 2"/>
    <property type="match status" value="1"/>
</dbReference>
<gene>
    <name evidence="7" type="primary">rsmA</name>
    <name evidence="7" type="synonym">ksgA</name>
    <name evidence="10" type="ORF">SAMN02745114_00182</name>
</gene>
<protein>
    <recommendedName>
        <fullName evidence="7">Ribosomal RNA small subunit methyltransferase A</fullName>
        <ecNumber evidence="7">2.1.1.182</ecNumber>
    </recommendedName>
    <alternativeName>
        <fullName evidence="7">16S rRNA (adenine(1518)-N(6)/adenine(1519)-N(6))-dimethyltransferase</fullName>
    </alternativeName>
    <alternativeName>
        <fullName evidence="7">16S rRNA dimethyladenosine transferase</fullName>
    </alternativeName>
    <alternativeName>
        <fullName evidence="7">16S rRNA dimethylase</fullName>
    </alternativeName>
    <alternativeName>
        <fullName evidence="7">S-adenosylmethionine-6-N', N'-adenosyl(rRNA) dimethyltransferase</fullName>
    </alternativeName>
</protein>
<comment type="similarity">
    <text evidence="7">Belongs to the class I-like SAM-binding methyltransferase superfamily. rRNA adenine N(6)-methyltransferase family. RsmA subfamily.</text>
</comment>
<dbReference type="FunFam" id="3.40.50.150:FF:000023">
    <property type="entry name" value="Ribosomal RNA small subunit methyltransferase A"/>
    <property type="match status" value="1"/>
</dbReference>
<reference evidence="10 11" key="1">
    <citation type="submission" date="2017-02" db="EMBL/GenBank/DDBJ databases">
        <authorList>
            <person name="Peterson S.W."/>
        </authorList>
    </citation>
    <scope>NUCLEOTIDE SEQUENCE [LARGE SCALE GENOMIC DNA]</scope>
    <source>
        <strain evidence="10 11">ATCC 51222</strain>
    </source>
</reference>
<proteinExistence type="inferred from homology"/>
<evidence type="ECO:0000256" key="3">
    <source>
        <dbReference type="ARBA" id="ARBA00022603"/>
    </source>
</evidence>
<evidence type="ECO:0000313" key="11">
    <source>
        <dbReference type="Proteomes" id="UP000190657"/>
    </source>
</evidence>
<keyword evidence="2 7" id="KW-0698">rRNA processing</keyword>
<dbReference type="InterPro" id="IPR023165">
    <property type="entry name" value="rRNA_Ade_diMease-like_C"/>
</dbReference>
<evidence type="ECO:0000256" key="5">
    <source>
        <dbReference type="ARBA" id="ARBA00022691"/>
    </source>
</evidence>
<dbReference type="GO" id="GO:0052908">
    <property type="term" value="F:16S rRNA (adenine(1518)-N(6)/adenine(1519)-N(6))-dimethyltransferase activity"/>
    <property type="evidence" value="ECO:0007669"/>
    <property type="project" value="UniProtKB-EC"/>
</dbReference>
<evidence type="ECO:0000256" key="1">
    <source>
        <dbReference type="ARBA" id="ARBA00022490"/>
    </source>
</evidence>
<evidence type="ECO:0000259" key="9">
    <source>
        <dbReference type="SMART" id="SM00650"/>
    </source>
</evidence>
<dbReference type="GO" id="GO:0003723">
    <property type="term" value="F:RNA binding"/>
    <property type="evidence" value="ECO:0007669"/>
    <property type="project" value="UniProtKB-UniRule"/>
</dbReference>
<feature type="domain" description="Ribosomal RNA adenine methylase transferase N-terminal" evidence="9">
    <location>
        <begin position="36"/>
        <end position="212"/>
    </location>
</feature>
<dbReference type="InterPro" id="IPR001737">
    <property type="entry name" value="KsgA/Erm"/>
</dbReference>
<comment type="function">
    <text evidence="7">Specifically dimethylates two adjacent adenosines (A1518 and A1519) in the loop of a conserved hairpin near the 3'-end of 16S rRNA in the 30S particle. May play a critical role in biogenesis of 30S subunits.</text>
</comment>
<feature type="binding site" evidence="7 8">
    <location>
        <position position="29"/>
    </location>
    <ligand>
        <name>S-adenosyl-L-methionine</name>
        <dbReference type="ChEBI" id="CHEBI:59789"/>
    </ligand>
</feature>
<dbReference type="PROSITE" id="PS01131">
    <property type="entry name" value="RRNA_A_DIMETH"/>
    <property type="match status" value="1"/>
</dbReference>
<feature type="binding site" evidence="7 8">
    <location>
        <position position="31"/>
    </location>
    <ligand>
        <name>S-adenosyl-L-methionine</name>
        <dbReference type="ChEBI" id="CHEBI:59789"/>
    </ligand>
</feature>
<name>A0A1T4JYL9_9FIRM</name>
<keyword evidence="1 7" id="KW-0963">Cytoplasm</keyword>
<evidence type="ECO:0000256" key="4">
    <source>
        <dbReference type="ARBA" id="ARBA00022679"/>
    </source>
</evidence>
<keyword evidence="11" id="KW-1185">Reference proteome</keyword>
<evidence type="ECO:0000256" key="7">
    <source>
        <dbReference type="HAMAP-Rule" id="MF_00607"/>
    </source>
</evidence>
<dbReference type="STRING" id="290054.SAMN02745114_00182"/>
<dbReference type="HAMAP" id="MF_00607">
    <property type="entry name" value="16SrRNA_methyltr_A"/>
    <property type="match status" value="1"/>
</dbReference>
<accession>A0A1T4JYL9</accession>
<dbReference type="Proteomes" id="UP000190657">
    <property type="component" value="Unassembled WGS sequence"/>
</dbReference>
<dbReference type="AlphaFoldDB" id="A0A1T4JYL9"/>
<dbReference type="InterPro" id="IPR020598">
    <property type="entry name" value="rRNA_Ade_methylase_Trfase_N"/>
</dbReference>
<dbReference type="PROSITE" id="PS51689">
    <property type="entry name" value="SAM_RNA_A_N6_MT"/>
    <property type="match status" value="1"/>
</dbReference>
<dbReference type="Pfam" id="PF00398">
    <property type="entry name" value="RrnaAD"/>
    <property type="match status" value="1"/>
</dbReference>
<dbReference type="InterPro" id="IPR020596">
    <property type="entry name" value="rRNA_Ade_Mease_Trfase_CS"/>
</dbReference>
<dbReference type="CDD" id="cd02440">
    <property type="entry name" value="AdoMet_MTases"/>
    <property type="match status" value="1"/>
</dbReference>
<dbReference type="PANTHER" id="PTHR11727">
    <property type="entry name" value="DIMETHYLADENOSINE TRANSFERASE"/>
    <property type="match status" value="1"/>
</dbReference>
<dbReference type="GO" id="GO:0005829">
    <property type="term" value="C:cytosol"/>
    <property type="evidence" value="ECO:0007669"/>
    <property type="project" value="TreeGrafter"/>
</dbReference>
<keyword evidence="6 7" id="KW-0694">RNA-binding</keyword>
<feature type="binding site" evidence="7 8">
    <location>
        <position position="77"/>
    </location>
    <ligand>
        <name>S-adenosyl-L-methionine</name>
        <dbReference type="ChEBI" id="CHEBI:59789"/>
    </ligand>
</feature>
<dbReference type="RefSeq" id="WP_078767692.1">
    <property type="nucleotide sequence ID" value="NZ_FUWW01000002.1"/>
</dbReference>